<organism evidence="13 14">
    <name type="scientific">Blautia producta</name>
    <dbReference type="NCBI Taxonomy" id="33035"/>
    <lineage>
        <taxon>Bacteria</taxon>
        <taxon>Bacillati</taxon>
        <taxon>Bacillota</taxon>
        <taxon>Clostridia</taxon>
        <taxon>Lachnospirales</taxon>
        <taxon>Lachnospiraceae</taxon>
        <taxon>Blautia</taxon>
    </lineage>
</organism>
<dbReference type="PROSITE" id="PS50110">
    <property type="entry name" value="RESPONSE_REGULATORY"/>
    <property type="match status" value="1"/>
</dbReference>
<dbReference type="GO" id="GO:0003700">
    <property type="term" value="F:DNA-binding transcription factor activity"/>
    <property type="evidence" value="ECO:0007669"/>
    <property type="project" value="InterPro"/>
</dbReference>
<dbReference type="EMBL" id="CP035945">
    <property type="protein sequence ID" value="QBE96352.1"/>
    <property type="molecule type" value="Genomic_DNA"/>
</dbReference>
<dbReference type="InterPro" id="IPR001789">
    <property type="entry name" value="Sig_transdc_resp-reg_receiver"/>
</dbReference>
<dbReference type="KEGG" id="bpro:PMF13cell1_01896"/>
<sequence length="487" mass="56430">MVHMAHNGKEALSLWEKEPVDLVVTDVEMPVMNGLNLLKEIRSRDERVRFVILTGYDEFEYARKAIQLDVEDYILKPIDEVQLETVVKNALIKLQEMDRDKAKNMEDRIGWQKFLEGGISEEERKTFLALLPKVKKSELLSAAVMKIDSRSMRKGDMSELLSILQEEECRVIHLKADTLLLIEGFQTDYTWDGGEGETARKVRAEIHSRFSYLQNRLESELGIFTFISIGPSFRDHSSLPEAYREAMRMQKYRMLDGYGSCVDDNHIKNRGSKDVAIDEAQLRKMILQKDRDGAIDYIEDLFINNIRKDADVNNLYQTALKIAMLLWDIKGEYKLEEKNMQDLSDMVEGIYGAEDIFGLKTMFISEISEIITYLHAENSAYTPVVKQIMTEVQKNYKEELSLKTLAYKYHMNASYLGQIFQKEVGCSFTQYLSNTKNGIAKDLILNTNRRINDIAQEVGYTDTSYFYRKFKQCYGVSPASLREMKKY</sequence>
<evidence type="ECO:0000256" key="8">
    <source>
        <dbReference type="ARBA" id="ARBA00023163"/>
    </source>
</evidence>
<dbReference type="InterPro" id="IPR011006">
    <property type="entry name" value="CheY-like_superfamily"/>
</dbReference>
<feature type="modified residue" description="4-aspartylphosphate" evidence="10">
    <location>
        <position position="26"/>
    </location>
</feature>
<keyword evidence="5" id="KW-0902">Two-component regulatory system</keyword>
<dbReference type="Proteomes" id="UP000289794">
    <property type="component" value="Chromosome"/>
</dbReference>
<dbReference type="Gene3D" id="1.10.10.60">
    <property type="entry name" value="Homeodomain-like"/>
    <property type="match status" value="2"/>
</dbReference>
<evidence type="ECO:0000256" key="9">
    <source>
        <dbReference type="ARBA" id="ARBA00024867"/>
    </source>
</evidence>
<dbReference type="InterPro" id="IPR051552">
    <property type="entry name" value="HptR"/>
</dbReference>
<dbReference type="SMART" id="SM00448">
    <property type="entry name" value="REC"/>
    <property type="match status" value="1"/>
</dbReference>
<evidence type="ECO:0000256" key="4">
    <source>
        <dbReference type="ARBA" id="ARBA00022553"/>
    </source>
</evidence>
<keyword evidence="6" id="KW-0805">Transcription regulation</keyword>
<evidence type="ECO:0000256" key="7">
    <source>
        <dbReference type="ARBA" id="ARBA00023125"/>
    </source>
</evidence>
<dbReference type="PANTHER" id="PTHR42713:SF3">
    <property type="entry name" value="TRANSCRIPTIONAL REGULATORY PROTEIN HPTR"/>
    <property type="match status" value="1"/>
</dbReference>
<reference evidence="13 14" key="1">
    <citation type="submission" date="2019-01" db="EMBL/GenBank/DDBJ databases">
        <title>PMF-metabolizing Aryl O-demethylase.</title>
        <authorList>
            <person name="Kim M."/>
        </authorList>
    </citation>
    <scope>NUCLEOTIDE SEQUENCE [LARGE SCALE GENOMIC DNA]</scope>
    <source>
        <strain evidence="13 14">PMF1</strain>
    </source>
</reference>
<evidence type="ECO:0000256" key="3">
    <source>
        <dbReference type="ARBA" id="ARBA00022490"/>
    </source>
</evidence>
<keyword evidence="7" id="KW-0238">DNA-binding</keyword>
<feature type="domain" description="Response regulatory" evidence="12">
    <location>
        <begin position="1"/>
        <end position="91"/>
    </location>
</feature>
<evidence type="ECO:0000259" key="11">
    <source>
        <dbReference type="PROSITE" id="PS01124"/>
    </source>
</evidence>
<name>A0A4P6LWV6_9FIRM</name>
<keyword evidence="4 10" id="KW-0597">Phosphoprotein</keyword>
<evidence type="ECO:0000259" key="12">
    <source>
        <dbReference type="PROSITE" id="PS50110"/>
    </source>
</evidence>
<comment type="function">
    <text evidence="9">May play the central regulatory role in sporulation. It may be an element of the effector pathway responsible for the activation of sporulation genes in response to nutritional stress. Spo0A may act in concert with spo0H (a sigma factor) to control the expression of some genes that are critical to the sporulation process.</text>
</comment>
<evidence type="ECO:0000313" key="14">
    <source>
        <dbReference type="Proteomes" id="UP000289794"/>
    </source>
</evidence>
<dbReference type="Pfam" id="PF12833">
    <property type="entry name" value="HTH_18"/>
    <property type="match status" value="1"/>
</dbReference>
<proteinExistence type="predicted"/>
<evidence type="ECO:0000256" key="10">
    <source>
        <dbReference type="PROSITE-ProRule" id="PRU00169"/>
    </source>
</evidence>
<dbReference type="CDD" id="cd17536">
    <property type="entry name" value="REC_YesN-like"/>
    <property type="match status" value="1"/>
</dbReference>
<comment type="subcellular location">
    <subcellularLocation>
        <location evidence="1">Cytoplasm</location>
    </subcellularLocation>
</comment>
<dbReference type="SMART" id="SM00342">
    <property type="entry name" value="HTH_ARAC"/>
    <property type="match status" value="1"/>
</dbReference>
<evidence type="ECO:0000256" key="2">
    <source>
        <dbReference type="ARBA" id="ARBA00018672"/>
    </source>
</evidence>
<dbReference type="AlphaFoldDB" id="A0A4P6LWV6"/>
<dbReference type="PANTHER" id="PTHR42713">
    <property type="entry name" value="HISTIDINE KINASE-RELATED"/>
    <property type="match status" value="1"/>
</dbReference>
<feature type="domain" description="HTH araC/xylS-type" evidence="11">
    <location>
        <begin position="386"/>
        <end position="484"/>
    </location>
</feature>
<dbReference type="SUPFAM" id="SSF52172">
    <property type="entry name" value="CheY-like"/>
    <property type="match status" value="1"/>
</dbReference>
<dbReference type="SUPFAM" id="SSF46689">
    <property type="entry name" value="Homeodomain-like"/>
    <property type="match status" value="2"/>
</dbReference>
<dbReference type="InterPro" id="IPR020449">
    <property type="entry name" value="Tscrpt_reg_AraC-type_HTH"/>
</dbReference>
<protein>
    <recommendedName>
        <fullName evidence="2">Stage 0 sporulation protein A homolog</fullName>
    </recommendedName>
</protein>
<dbReference type="InterPro" id="IPR018060">
    <property type="entry name" value="HTH_AraC"/>
</dbReference>
<dbReference type="InterPro" id="IPR009057">
    <property type="entry name" value="Homeodomain-like_sf"/>
</dbReference>
<evidence type="ECO:0000313" key="13">
    <source>
        <dbReference type="EMBL" id="QBE96352.1"/>
    </source>
</evidence>
<gene>
    <name evidence="13" type="ORF">PMF13cell1_01896</name>
</gene>
<evidence type="ECO:0000256" key="5">
    <source>
        <dbReference type="ARBA" id="ARBA00023012"/>
    </source>
</evidence>
<dbReference type="GO" id="GO:0000160">
    <property type="term" value="P:phosphorelay signal transduction system"/>
    <property type="evidence" value="ECO:0007669"/>
    <property type="project" value="UniProtKB-KW"/>
</dbReference>
<evidence type="ECO:0000256" key="6">
    <source>
        <dbReference type="ARBA" id="ARBA00023015"/>
    </source>
</evidence>
<dbReference type="PROSITE" id="PS01124">
    <property type="entry name" value="HTH_ARAC_FAMILY_2"/>
    <property type="match status" value="1"/>
</dbReference>
<accession>A0A4P6LWV6</accession>
<keyword evidence="3" id="KW-0963">Cytoplasm</keyword>
<dbReference type="GO" id="GO:0043565">
    <property type="term" value="F:sequence-specific DNA binding"/>
    <property type="evidence" value="ECO:0007669"/>
    <property type="project" value="InterPro"/>
</dbReference>
<evidence type="ECO:0000256" key="1">
    <source>
        <dbReference type="ARBA" id="ARBA00004496"/>
    </source>
</evidence>
<dbReference type="Gene3D" id="3.40.50.2300">
    <property type="match status" value="1"/>
</dbReference>
<keyword evidence="8" id="KW-0804">Transcription</keyword>
<dbReference type="Pfam" id="PF00072">
    <property type="entry name" value="Response_reg"/>
    <property type="match status" value="1"/>
</dbReference>
<dbReference type="PRINTS" id="PR00032">
    <property type="entry name" value="HTHARAC"/>
</dbReference>
<dbReference type="GO" id="GO:0005737">
    <property type="term" value="C:cytoplasm"/>
    <property type="evidence" value="ECO:0007669"/>
    <property type="project" value="UniProtKB-SubCell"/>
</dbReference>